<evidence type="ECO:0000313" key="6">
    <source>
        <dbReference type="EMBL" id="SUP23324.1"/>
    </source>
</evidence>
<evidence type="ECO:0000313" key="8">
    <source>
        <dbReference type="Proteomes" id="UP000254626"/>
    </source>
</evidence>
<keyword evidence="6" id="KW-0548">Nucleotidyltransferase</keyword>
<dbReference type="Gene3D" id="3.30.70.270">
    <property type="match status" value="1"/>
</dbReference>
<dbReference type="GeneID" id="29385896"/>
<evidence type="ECO:0000256" key="1">
    <source>
        <dbReference type="ARBA" id="ARBA00001946"/>
    </source>
</evidence>
<dbReference type="RefSeq" id="WP_061056437.1">
    <property type="nucleotide sequence ID" value="NZ_CABLBX010000001.1"/>
</dbReference>
<evidence type="ECO:0000256" key="2">
    <source>
        <dbReference type="ARBA" id="ARBA00012528"/>
    </source>
</evidence>
<dbReference type="InterPro" id="IPR000160">
    <property type="entry name" value="GGDEF_dom"/>
</dbReference>
<dbReference type="SMART" id="SM00065">
    <property type="entry name" value="GAF"/>
    <property type="match status" value="1"/>
</dbReference>
<dbReference type="GO" id="GO:0052621">
    <property type="term" value="F:diguanylate cyclase activity"/>
    <property type="evidence" value="ECO:0007669"/>
    <property type="project" value="UniProtKB-EC"/>
</dbReference>
<dbReference type="Gene3D" id="3.30.450.40">
    <property type="match status" value="1"/>
</dbReference>
<keyword evidence="6" id="KW-0808">Transferase</keyword>
<dbReference type="InterPro" id="IPR029016">
    <property type="entry name" value="GAF-like_dom_sf"/>
</dbReference>
<protein>
    <recommendedName>
        <fullName evidence="2">diguanylate cyclase</fullName>
        <ecNumber evidence="2">2.7.7.65</ecNumber>
    </recommendedName>
</protein>
<dbReference type="FunFam" id="3.30.70.270:FF:000001">
    <property type="entry name" value="Diguanylate cyclase domain protein"/>
    <property type="match status" value="1"/>
</dbReference>
<feature type="domain" description="GGDEF" evidence="4">
    <location>
        <begin position="213"/>
        <end position="346"/>
    </location>
</feature>
<reference evidence="7" key="1">
    <citation type="submission" date="2015-12" db="EMBL/GenBank/DDBJ databases">
        <title>FDA dAtabase for Regulatory Grade micrObial Sequences (FDA-ARGOS): Supporting development and validation of Infectious Disease Dx tests.</title>
        <authorList>
            <person name="Hoffmann M."/>
            <person name="Allard M."/>
            <person name="Evans P."/>
            <person name="Brown E."/>
            <person name="Tallon L.J."/>
            <person name="Sadzewicz L."/>
            <person name="Sengamalay N."/>
            <person name="Ott S."/>
            <person name="Godinez A."/>
            <person name="Nagaraj S."/>
            <person name="Vyas G."/>
            <person name="Aluvathingal J."/>
            <person name="Nadendla S."/>
            <person name="Geyer C."/>
            <person name="Sichtig H."/>
        </authorList>
    </citation>
    <scope>NUCLEOTIDE SEQUENCE [LARGE SCALE GENOMIC DNA]</scope>
    <source>
        <strain evidence="7">ATCC 33809</strain>
    </source>
</reference>
<organism evidence="6 8">
    <name type="scientific">Vibrio fluvialis</name>
    <dbReference type="NCBI Taxonomy" id="676"/>
    <lineage>
        <taxon>Bacteria</taxon>
        <taxon>Pseudomonadati</taxon>
        <taxon>Pseudomonadota</taxon>
        <taxon>Gammaproteobacteria</taxon>
        <taxon>Vibrionales</taxon>
        <taxon>Vibrionaceae</taxon>
        <taxon>Vibrio</taxon>
    </lineage>
</organism>
<dbReference type="NCBIfam" id="TIGR00254">
    <property type="entry name" value="GGDEF"/>
    <property type="match status" value="1"/>
</dbReference>
<evidence type="ECO:0000256" key="3">
    <source>
        <dbReference type="ARBA" id="ARBA00034247"/>
    </source>
</evidence>
<dbReference type="Proteomes" id="UP000254626">
    <property type="component" value="Unassembled WGS sequence"/>
</dbReference>
<dbReference type="InterPro" id="IPR003018">
    <property type="entry name" value="GAF"/>
</dbReference>
<sequence length="352" mass="39029">MPAERKFDPLTLSEFEKGYHINLPAEFIHALSAAPSLQEVLDTVSQWIHRLFDAERASITLQDGSEYLKLYSISGNKAIPLDFPVPIAQTFVGRAFSERTLIICDDLAQSDELDCIMLSQFGMKTCMDAPLLCGNQCLGTLNVAHNQTSYYSETEALELQCLANWIALNINLRLQVMELNQLASTDHLTSAPNRRVFTKEIQHALAQFHSDGASFFLGLMDIDHFKILNDQYGHNAGDYVLKQVVGISSALLGSDGHLSRIGGEEFALILHDQNKQSALAIYNAVRHAIEQTIMEYDNMTMSITVSIGITQVQTSDLYPEQLLKRADKALYAAKSNGRNLINCDSAGQKLVG</sequence>
<evidence type="ECO:0000259" key="4">
    <source>
        <dbReference type="PROSITE" id="PS50887"/>
    </source>
</evidence>
<evidence type="ECO:0000313" key="5">
    <source>
        <dbReference type="EMBL" id="AMF94296.1"/>
    </source>
</evidence>
<dbReference type="SUPFAM" id="SSF55781">
    <property type="entry name" value="GAF domain-like"/>
    <property type="match status" value="1"/>
</dbReference>
<dbReference type="EMBL" id="CP014035">
    <property type="protein sequence ID" value="AMF94296.1"/>
    <property type="molecule type" value="Genomic_DNA"/>
</dbReference>
<dbReference type="Pfam" id="PF00990">
    <property type="entry name" value="GGDEF"/>
    <property type="match status" value="1"/>
</dbReference>
<dbReference type="SUPFAM" id="SSF55073">
    <property type="entry name" value="Nucleotide cyclase"/>
    <property type="match status" value="1"/>
</dbReference>
<comment type="cofactor">
    <cofactor evidence="1">
        <name>Mg(2+)</name>
        <dbReference type="ChEBI" id="CHEBI:18420"/>
    </cofactor>
</comment>
<dbReference type="PROSITE" id="PS50887">
    <property type="entry name" value="GGDEF"/>
    <property type="match status" value="1"/>
</dbReference>
<dbReference type="Proteomes" id="UP000057088">
    <property type="component" value="Chromosome 2"/>
</dbReference>
<gene>
    <name evidence="6" type="primary">ycdT_1</name>
    <name evidence="5" type="ORF">AL536_12485</name>
    <name evidence="6" type="ORF">NCTC11327_01236</name>
</gene>
<accession>A0AAX2LMG4</accession>
<dbReference type="CDD" id="cd01949">
    <property type="entry name" value="GGDEF"/>
    <property type="match status" value="1"/>
</dbReference>
<dbReference type="AlphaFoldDB" id="A0AAX2LMG4"/>
<dbReference type="PANTHER" id="PTHR45138">
    <property type="entry name" value="REGULATORY COMPONENTS OF SENSORY TRANSDUCTION SYSTEM"/>
    <property type="match status" value="1"/>
</dbReference>
<dbReference type="EMBL" id="UHIP01000001">
    <property type="protein sequence ID" value="SUP23324.1"/>
    <property type="molecule type" value="Genomic_DNA"/>
</dbReference>
<comment type="catalytic activity">
    <reaction evidence="3">
        <text>2 GTP = 3',3'-c-di-GMP + 2 diphosphate</text>
        <dbReference type="Rhea" id="RHEA:24898"/>
        <dbReference type="ChEBI" id="CHEBI:33019"/>
        <dbReference type="ChEBI" id="CHEBI:37565"/>
        <dbReference type="ChEBI" id="CHEBI:58805"/>
        <dbReference type="EC" id="2.7.7.65"/>
    </reaction>
</comment>
<dbReference type="InterPro" id="IPR050469">
    <property type="entry name" value="Diguanylate_Cyclase"/>
</dbReference>
<reference evidence="6 8" key="3">
    <citation type="submission" date="2018-06" db="EMBL/GenBank/DDBJ databases">
        <authorList>
            <consortium name="Pathogen Informatics"/>
            <person name="Doyle S."/>
        </authorList>
    </citation>
    <scope>NUCLEOTIDE SEQUENCE [LARGE SCALE GENOMIC DNA]</scope>
    <source>
        <strain evidence="6 8">NCTC11327</strain>
    </source>
</reference>
<dbReference type="InterPro" id="IPR043128">
    <property type="entry name" value="Rev_trsase/Diguanyl_cyclase"/>
</dbReference>
<dbReference type="EC" id="2.7.7.65" evidence="2"/>
<reference evidence="5" key="2">
    <citation type="submission" date="2018-01" db="EMBL/GenBank/DDBJ databases">
        <title>FDA dAtabase for Regulatory Grade micrObial Sequences (FDA-ARGOS): Supporting development and validation of Infectious Disease Dx tests.</title>
        <authorList>
            <person name="Hoffmann M."/>
            <person name="Allard M."/>
            <person name="Evans P."/>
            <person name="Brown E."/>
            <person name="Tallon L."/>
            <person name="Sadzewicz L."/>
            <person name="Sengamalay N."/>
            <person name="Ott S."/>
            <person name="Godinez A."/>
            <person name="Nagaraj S."/>
            <person name="Vyas G."/>
            <person name="Aluvathingal J."/>
            <person name="Nadendla S."/>
            <person name="Geyer C."/>
            <person name="Sichtig H."/>
        </authorList>
    </citation>
    <scope>NUCLEOTIDE SEQUENCE</scope>
    <source>
        <strain evidence="5">ATCC 33809</strain>
    </source>
</reference>
<proteinExistence type="predicted"/>
<dbReference type="Pfam" id="PF01590">
    <property type="entry name" value="GAF"/>
    <property type="match status" value="1"/>
</dbReference>
<name>A0AAX2LMG4_VIBFL</name>
<dbReference type="KEGG" id="vfl:AL536_12485"/>
<dbReference type="SMART" id="SM00267">
    <property type="entry name" value="GGDEF"/>
    <property type="match status" value="1"/>
</dbReference>
<dbReference type="InterPro" id="IPR029787">
    <property type="entry name" value="Nucleotide_cyclase"/>
</dbReference>
<dbReference type="PANTHER" id="PTHR45138:SF9">
    <property type="entry name" value="DIGUANYLATE CYCLASE DGCM-RELATED"/>
    <property type="match status" value="1"/>
</dbReference>
<keyword evidence="7" id="KW-1185">Reference proteome</keyword>
<evidence type="ECO:0000313" key="7">
    <source>
        <dbReference type="Proteomes" id="UP000057088"/>
    </source>
</evidence>